<proteinExistence type="predicted"/>
<dbReference type="AlphaFoldDB" id="A0A2M8FF71"/>
<protein>
    <submittedName>
        <fullName evidence="1">Uncharacterized protein</fullName>
    </submittedName>
</protein>
<evidence type="ECO:0000313" key="2">
    <source>
        <dbReference type="Proteomes" id="UP000230391"/>
    </source>
</evidence>
<gene>
    <name evidence="1" type="ORF">CO026_01140</name>
</gene>
<evidence type="ECO:0000313" key="1">
    <source>
        <dbReference type="EMBL" id="PJC56284.1"/>
    </source>
</evidence>
<name>A0A2M8FF71_9BACT</name>
<sequence>MSYGNYGLYNGIDIYTIVLKNGTSYKVSIYNRGEFSNAETKLRDTGYIGDIKELMALADKAFTSNGTVLGASTNIYDEIGNTLSRISLLLKELTK</sequence>
<dbReference type="Proteomes" id="UP000230391">
    <property type="component" value="Unassembled WGS sequence"/>
</dbReference>
<comment type="caution">
    <text evidence="1">The sequence shown here is derived from an EMBL/GenBank/DDBJ whole genome shotgun (WGS) entry which is preliminary data.</text>
</comment>
<dbReference type="EMBL" id="PFRD01000050">
    <property type="protein sequence ID" value="PJC56284.1"/>
    <property type="molecule type" value="Genomic_DNA"/>
</dbReference>
<organism evidence="1 2">
    <name type="scientific">Candidatus Kaiserbacteria bacterium CG_4_9_14_0_2_um_filter_41_32</name>
    <dbReference type="NCBI Taxonomy" id="1974601"/>
    <lineage>
        <taxon>Bacteria</taxon>
        <taxon>Candidatus Kaiseribacteriota</taxon>
    </lineage>
</organism>
<reference evidence="2" key="1">
    <citation type="submission" date="2017-09" db="EMBL/GenBank/DDBJ databases">
        <title>Depth-based differentiation of microbial function through sediment-hosted aquifers and enrichment of novel symbionts in the deep terrestrial subsurface.</title>
        <authorList>
            <person name="Probst A.J."/>
            <person name="Ladd B."/>
            <person name="Jarett J.K."/>
            <person name="Geller-Mcgrath D.E."/>
            <person name="Sieber C.M.K."/>
            <person name="Emerson J.B."/>
            <person name="Anantharaman K."/>
            <person name="Thomas B.C."/>
            <person name="Malmstrom R."/>
            <person name="Stieglmeier M."/>
            <person name="Klingl A."/>
            <person name="Woyke T."/>
            <person name="Ryan C.M."/>
            <person name="Banfield J.F."/>
        </authorList>
    </citation>
    <scope>NUCLEOTIDE SEQUENCE [LARGE SCALE GENOMIC DNA]</scope>
</reference>
<accession>A0A2M8FF71</accession>